<reference evidence="4 5" key="1">
    <citation type="submission" date="2018-07" db="EMBL/GenBank/DDBJ databases">
        <title>Genomic Encyclopedia of Type Strains, Phase III (KMG-III): the genomes of soil and plant-associated and newly described type strains.</title>
        <authorList>
            <person name="Whitman W."/>
        </authorList>
    </citation>
    <scope>NUCLEOTIDE SEQUENCE [LARGE SCALE GENOMIC DNA]</scope>
    <source>
        <strain evidence="4 5">CECT 7946</strain>
    </source>
</reference>
<comment type="caution">
    <text evidence="4">The sequence shown here is derived from an EMBL/GenBank/DDBJ whole genome shotgun (WGS) entry which is preliminary data.</text>
</comment>
<dbReference type="GO" id="GO:0016810">
    <property type="term" value="F:hydrolase activity, acting on carbon-nitrogen (but not peptide) bonds"/>
    <property type="evidence" value="ECO:0007669"/>
    <property type="project" value="InterPro"/>
</dbReference>
<dbReference type="CDD" id="cd10917">
    <property type="entry name" value="CE4_NodB_like_6s_7s"/>
    <property type="match status" value="1"/>
</dbReference>
<protein>
    <submittedName>
        <fullName evidence="4">Peptidoglycan/xylan/chitin deacetylase (PgdA/CDA1 family)</fullName>
    </submittedName>
</protein>
<proteinExistence type="predicted"/>
<dbReference type="GO" id="GO:0005975">
    <property type="term" value="P:carbohydrate metabolic process"/>
    <property type="evidence" value="ECO:0007669"/>
    <property type="project" value="InterPro"/>
</dbReference>
<dbReference type="OrthoDB" id="9812065at2"/>
<feature type="domain" description="NodB homology" evidence="3">
    <location>
        <begin position="28"/>
        <end position="219"/>
    </location>
</feature>
<keyword evidence="1" id="KW-0479">Metal-binding</keyword>
<dbReference type="Proteomes" id="UP000256980">
    <property type="component" value="Unassembled WGS sequence"/>
</dbReference>
<evidence type="ECO:0000256" key="1">
    <source>
        <dbReference type="ARBA" id="ARBA00022723"/>
    </source>
</evidence>
<keyword evidence="2" id="KW-0378">Hydrolase</keyword>
<dbReference type="InterPro" id="IPR050248">
    <property type="entry name" value="Polysacc_deacetylase_ArnD"/>
</dbReference>
<dbReference type="SUPFAM" id="SSF88713">
    <property type="entry name" value="Glycoside hydrolase/deacetylase"/>
    <property type="match status" value="1"/>
</dbReference>
<dbReference type="Gene3D" id="3.20.20.370">
    <property type="entry name" value="Glycoside hydrolase/deacetylase"/>
    <property type="match status" value="1"/>
</dbReference>
<evidence type="ECO:0000313" key="4">
    <source>
        <dbReference type="EMBL" id="RED44374.1"/>
    </source>
</evidence>
<dbReference type="Pfam" id="PF01522">
    <property type="entry name" value="Polysacc_deac_1"/>
    <property type="match status" value="1"/>
</dbReference>
<organism evidence="4 5">
    <name type="scientific">Winogradskyella eximia</name>
    <dbReference type="NCBI Taxonomy" id="262006"/>
    <lineage>
        <taxon>Bacteria</taxon>
        <taxon>Pseudomonadati</taxon>
        <taxon>Bacteroidota</taxon>
        <taxon>Flavobacteriia</taxon>
        <taxon>Flavobacteriales</taxon>
        <taxon>Flavobacteriaceae</taxon>
        <taxon>Winogradskyella</taxon>
    </lineage>
</organism>
<gene>
    <name evidence="4" type="ORF">DFQ10_10356</name>
</gene>
<dbReference type="PANTHER" id="PTHR10587">
    <property type="entry name" value="GLYCOSYL TRANSFERASE-RELATED"/>
    <property type="match status" value="1"/>
</dbReference>
<name>A0A3D9H4D3_9FLAO</name>
<sequence length="224" mass="25872">MKIIPAKTPGFVKSLFPNFIWNINTSNKELYLTFDDGPTPEITDWVLATLKDYNAKATFFCIGKNIEKHSEIFQNIIKDGHSVGNHTYDHLKGWKTKTKTYVENIEFTDSVMQFQIQNSTFKDSNAVNSAKIFRPPYGKFKTKQSKQIQKLGYKIILWDVLSYDWDHTVKEEACLKNVTSAAKEGSIIVFHDSVKASRNLKYVLPKVLEYYSEKGYEFKGIFKP</sequence>
<dbReference type="InterPro" id="IPR002509">
    <property type="entry name" value="NODB_dom"/>
</dbReference>
<dbReference type="EMBL" id="QRDV01000003">
    <property type="protein sequence ID" value="RED44374.1"/>
    <property type="molecule type" value="Genomic_DNA"/>
</dbReference>
<dbReference type="GO" id="GO:0016020">
    <property type="term" value="C:membrane"/>
    <property type="evidence" value="ECO:0007669"/>
    <property type="project" value="TreeGrafter"/>
</dbReference>
<accession>A0A3D9H4D3</accession>
<dbReference type="PROSITE" id="PS51677">
    <property type="entry name" value="NODB"/>
    <property type="match status" value="1"/>
</dbReference>
<dbReference type="AlphaFoldDB" id="A0A3D9H4D3"/>
<dbReference type="PANTHER" id="PTHR10587:SF133">
    <property type="entry name" value="CHITIN DEACETYLASE 1-RELATED"/>
    <property type="match status" value="1"/>
</dbReference>
<dbReference type="InterPro" id="IPR011330">
    <property type="entry name" value="Glyco_hydro/deAcase_b/a-brl"/>
</dbReference>
<evidence type="ECO:0000259" key="3">
    <source>
        <dbReference type="PROSITE" id="PS51677"/>
    </source>
</evidence>
<evidence type="ECO:0000256" key="2">
    <source>
        <dbReference type="ARBA" id="ARBA00022801"/>
    </source>
</evidence>
<dbReference type="GO" id="GO:0046872">
    <property type="term" value="F:metal ion binding"/>
    <property type="evidence" value="ECO:0007669"/>
    <property type="project" value="UniProtKB-KW"/>
</dbReference>
<dbReference type="RefSeq" id="WP_115816988.1">
    <property type="nucleotide sequence ID" value="NZ_CANKZP010000003.1"/>
</dbReference>
<evidence type="ECO:0000313" key="5">
    <source>
        <dbReference type="Proteomes" id="UP000256980"/>
    </source>
</evidence>
<keyword evidence="5" id="KW-1185">Reference proteome</keyword>